<organism evidence="1 2">
    <name type="scientific">Ceratodon purpureus</name>
    <name type="common">Fire moss</name>
    <name type="synonym">Dicranum purpureum</name>
    <dbReference type="NCBI Taxonomy" id="3225"/>
    <lineage>
        <taxon>Eukaryota</taxon>
        <taxon>Viridiplantae</taxon>
        <taxon>Streptophyta</taxon>
        <taxon>Embryophyta</taxon>
        <taxon>Bryophyta</taxon>
        <taxon>Bryophytina</taxon>
        <taxon>Bryopsida</taxon>
        <taxon>Dicranidae</taxon>
        <taxon>Pseudoditrichales</taxon>
        <taxon>Ditrichaceae</taxon>
        <taxon>Ceratodon</taxon>
    </lineage>
</organism>
<gene>
    <name evidence="1" type="ORF">KC19_2G240900</name>
</gene>
<protein>
    <submittedName>
        <fullName evidence="1">Uncharacterized protein</fullName>
    </submittedName>
</protein>
<reference evidence="1" key="1">
    <citation type="submission" date="2020-06" db="EMBL/GenBank/DDBJ databases">
        <title>WGS assembly of Ceratodon purpureus strain R40.</title>
        <authorList>
            <person name="Carey S.B."/>
            <person name="Jenkins J."/>
            <person name="Shu S."/>
            <person name="Lovell J.T."/>
            <person name="Sreedasyam A."/>
            <person name="Maumus F."/>
            <person name="Tiley G.P."/>
            <person name="Fernandez-Pozo N."/>
            <person name="Barry K."/>
            <person name="Chen C."/>
            <person name="Wang M."/>
            <person name="Lipzen A."/>
            <person name="Daum C."/>
            <person name="Saski C.A."/>
            <person name="Payton A.C."/>
            <person name="Mcbreen J.C."/>
            <person name="Conrad R.E."/>
            <person name="Kollar L.M."/>
            <person name="Olsson S."/>
            <person name="Huttunen S."/>
            <person name="Landis J.B."/>
            <person name="Wickett N.J."/>
            <person name="Johnson M.G."/>
            <person name="Rensing S.A."/>
            <person name="Grimwood J."/>
            <person name="Schmutz J."/>
            <person name="Mcdaniel S.F."/>
        </authorList>
    </citation>
    <scope>NUCLEOTIDE SEQUENCE</scope>
    <source>
        <strain evidence="1">R40</strain>
    </source>
</reference>
<accession>A0A8T0IZU8</accession>
<name>A0A8T0IZU8_CERPU</name>
<proteinExistence type="predicted"/>
<dbReference type="AlphaFoldDB" id="A0A8T0IZU8"/>
<dbReference type="Proteomes" id="UP000822688">
    <property type="component" value="Chromosome 2"/>
</dbReference>
<comment type="caution">
    <text evidence="1">The sequence shown here is derived from an EMBL/GenBank/DDBJ whole genome shotgun (WGS) entry which is preliminary data.</text>
</comment>
<evidence type="ECO:0000313" key="2">
    <source>
        <dbReference type="Proteomes" id="UP000822688"/>
    </source>
</evidence>
<sequence>MMVLLQKSHQDHRVHLLNMVKWSSLHTMQMVDAEAKILTRTWCRCIVRCCEEGCGVNRSSTSLEASKDLSTQYPVKRMVNFMSVQFISPRLETHCRGKVFG</sequence>
<evidence type="ECO:0000313" key="1">
    <source>
        <dbReference type="EMBL" id="KAG0588409.1"/>
    </source>
</evidence>
<keyword evidence="2" id="KW-1185">Reference proteome</keyword>
<dbReference type="EMBL" id="CM026422">
    <property type="protein sequence ID" value="KAG0588409.1"/>
    <property type="molecule type" value="Genomic_DNA"/>
</dbReference>